<comment type="caution">
    <text evidence="1">The sequence shown here is derived from an EMBL/GenBank/DDBJ whole genome shotgun (WGS) entry which is preliminary data.</text>
</comment>
<name>H3NQY5_9FIRM</name>
<gene>
    <name evidence="1" type="ORF">HMPREF9709_01746</name>
</gene>
<organism evidence="1 2">
    <name type="scientific">Helcococcus kunzii ATCC 51366</name>
    <dbReference type="NCBI Taxonomy" id="883114"/>
    <lineage>
        <taxon>Bacteria</taxon>
        <taxon>Bacillati</taxon>
        <taxon>Bacillota</taxon>
        <taxon>Tissierellia</taxon>
        <taxon>Tissierellales</taxon>
        <taxon>Peptoniphilaceae</taxon>
        <taxon>Helcococcus</taxon>
    </lineage>
</organism>
<accession>H3NQY5</accession>
<evidence type="ECO:0000313" key="1">
    <source>
        <dbReference type="EMBL" id="EHR31933.1"/>
    </source>
</evidence>
<reference evidence="1 2" key="1">
    <citation type="submission" date="2012-01" db="EMBL/GenBank/DDBJ databases">
        <title>The Genome Sequence of Helcococcus kunzii ATCC 51366.</title>
        <authorList>
            <consortium name="The Broad Institute Genome Sequencing Platform"/>
            <person name="Earl A."/>
            <person name="Ward D."/>
            <person name="Feldgarden M."/>
            <person name="Gevers D."/>
            <person name="Huys G."/>
            <person name="Young S.K."/>
            <person name="Zeng Q."/>
            <person name="Gargeya S."/>
            <person name="Fitzgerald M."/>
            <person name="Haas B."/>
            <person name="Abouelleil A."/>
            <person name="Alvarado L."/>
            <person name="Arachchi H.M."/>
            <person name="Berlin A."/>
            <person name="Chapman S.B."/>
            <person name="Gearin G."/>
            <person name="Goldberg J."/>
            <person name="Griggs A."/>
            <person name="Gujja S."/>
            <person name="Hansen M."/>
            <person name="Heiman D."/>
            <person name="Howarth C."/>
            <person name="Larimer J."/>
            <person name="Lui A."/>
            <person name="MacDonald P.J.P."/>
            <person name="McCowen C."/>
            <person name="Montmayeur A."/>
            <person name="Murphy C."/>
            <person name="Neiman D."/>
            <person name="Pearson M."/>
            <person name="Priest M."/>
            <person name="Roberts A."/>
            <person name="Saif S."/>
            <person name="Shea T."/>
            <person name="Sisk P."/>
            <person name="Stolte C."/>
            <person name="Sykes S."/>
            <person name="Wortman J."/>
            <person name="Nusbaum C."/>
            <person name="Birren B."/>
        </authorList>
    </citation>
    <scope>NUCLEOTIDE SEQUENCE [LARGE SCALE GENOMIC DNA]</scope>
    <source>
        <strain evidence="1 2">ATCC 51366</strain>
    </source>
</reference>
<keyword evidence="2" id="KW-1185">Reference proteome</keyword>
<sequence>MRREYEKIQDEIEKSKLRIKHNLEQAPKEKIIDFLMKEIDNGNFRDKLDRYISDDYDYGDAKTYKETVKDIYYGNMRKGFIDWYAGGDLVDELNDYFDSEIEDLLKHNKNDLAFEMVYQTMYMLEKVEMDGSNGEHSMISSLCEETLKDILDNSTLEEKSKYFNRLEKLSKIEQNVGMTEDFFIDVLRYFNEDKFVPKKIEFFKKRIDEEAKNGFEYSLKIAIKELYIIYKENNLEKELIDLLDKWKKFEEIRIIYARYLYEKDEVDAALELLYEGENLIEDTFKRRKITKEIKEIYKKTGNDEALYNKIIEEQEKTNIVVYEDYIFVKDHKSEKWDTLKNRFIESLPKDEKYIKILYEENRIEDLLEQPTYLVKNVNYVWNFLKEKYPDLYLERYEESILQYMERANTRRMYNDNARELGNLAEISGGEIRAREIVNKLIEKYPRKTAMAEELNKALKRYFK</sequence>
<dbReference type="STRING" id="883114.HMPREF9709_01746"/>
<dbReference type="Proteomes" id="UP000004191">
    <property type="component" value="Unassembled WGS sequence"/>
</dbReference>
<dbReference type="HOGENOM" id="CLU_035128_0_0_9"/>
<dbReference type="EMBL" id="AGEI01000032">
    <property type="protein sequence ID" value="EHR31933.1"/>
    <property type="molecule type" value="Genomic_DNA"/>
</dbReference>
<protein>
    <submittedName>
        <fullName evidence="1">Uncharacterized protein</fullName>
    </submittedName>
</protein>
<dbReference type="RefSeq" id="WP_005399260.1">
    <property type="nucleotide sequence ID" value="NZ_JH601089.1"/>
</dbReference>
<proteinExistence type="predicted"/>
<evidence type="ECO:0000313" key="2">
    <source>
        <dbReference type="Proteomes" id="UP000004191"/>
    </source>
</evidence>
<dbReference type="OrthoDB" id="9760715at2"/>
<dbReference type="GeneID" id="96999674"/>
<dbReference type="AlphaFoldDB" id="H3NQY5"/>
<dbReference type="eggNOG" id="COG4715">
    <property type="taxonomic scope" value="Bacteria"/>
</dbReference>